<evidence type="ECO:0000313" key="2">
    <source>
        <dbReference type="EMBL" id="KAI8034224.1"/>
    </source>
</evidence>
<dbReference type="EMBL" id="JAMKOV010000078">
    <property type="protein sequence ID" value="KAI8034224.1"/>
    <property type="molecule type" value="Genomic_DNA"/>
</dbReference>
<dbReference type="Pfam" id="PF00147">
    <property type="entry name" value="Fibrinogen_C"/>
    <property type="match status" value="1"/>
</dbReference>
<dbReference type="SMART" id="SM00186">
    <property type="entry name" value="FBG"/>
    <property type="match status" value="1"/>
</dbReference>
<dbReference type="Gene3D" id="3.90.215.10">
    <property type="entry name" value="Gamma Fibrinogen, chain A, domain 1"/>
    <property type="match status" value="2"/>
</dbReference>
<sequence>WTVIQRRFDGSEDFNRIWEDYKNGFGDIKGEFFIGLEKMYLLTKAQPYELYIKLGKVDGSSGYARYDDFKIGSEADSYEIKTFFNGKYFSDGKRESVERHGIYWGSFHSYDYEISLTFVEMMIRPKPF</sequence>
<accession>A0A9P9YC09</accession>
<dbReference type="SUPFAM" id="SSF56496">
    <property type="entry name" value="Fibrinogen C-terminal domain-like"/>
    <property type="match status" value="1"/>
</dbReference>
<name>A0A9P9YC09_9MUSC</name>
<reference evidence="2" key="1">
    <citation type="journal article" date="2023" name="Genome Biol. Evol.">
        <title>Long-read-based Genome Assembly of Drosophila gunungcola Reveals Fewer Chemosensory Genes in Flower-breeding Species.</title>
        <authorList>
            <person name="Negi A."/>
            <person name="Liao B.Y."/>
            <person name="Yeh S.D."/>
        </authorList>
    </citation>
    <scope>NUCLEOTIDE SEQUENCE</scope>
    <source>
        <strain evidence="2">Sukarami</strain>
    </source>
</reference>
<dbReference type="InterPro" id="IPR002181">
    <property type="entry name" value="Fibrinogen_a/b/g_C_dom"/>
</dbReference>
<feature type="domain" description="Fibrinogen C-terminal" evidence="1">
    <location>
        <begin position="1"/>
        <end position="78"/>
    </location>
</feature>
<feature type="non-terminal residue" evidence="2">
    <location>
        <position position="1"/>
    </location>
</feature>
<evidence type="ECO:0000259" key="1">
    <source>
        <dbReference type="PROSITE" id="PS51406"/>
    </source>
</evidence>
<gene>
    <name evidence="2" type="ORF">M5D96_012983</name>
</gene>
<dbReference type="InterPro" id="IPR014716">
    <property type="entry name" value="Fibrinogen_a/b/g_C_1"/>
</dbReference>
<dbReference type="PROSITE" id="PS51406">
    <property type="entry name" value="FIBRINOGEN_C_2"/>
    <property type="match status" value="1"/>
</dbReference>
<protein>
    <recommendedName>
        <fullName evidence="1">Fibrinogen C-terminal domain-containing protein</fullName>
    </recommendedName>
</protein>
<dbReference type="GO" id="GO:0005615">
    <property type="term" value="C:extracellular space"/>
    <property type="evidence" value="ECO:0007669"/>
    <property type="project" value="TreeGrafter"/>
</dbReference>
<dbReference type="PANTHER" id="PTHR19143">
    <property type="entry name" value="FIBRINOGEN/TENASCIN/ANGIOPOEITIN"/>
    <property type="match status" value="1"/>
</dbReference>
<dbReference type="AlphaFoldDB" id="A0A9P9YC09"/>
<keyword evidence="3" id="KW-1185">Reference proteome</keyword>
<proteinExistence type="predicted"/>
<dbReference type="InterPro" id="IPR036056">
    <property type="entry name" value="Fibrinogen-like_C"/>
</dbReference>
<dbReference type="Proteomes" id="UP001059596">
    <property type="component" value="Unassembled WGS sequence"/>
</dbReference>
<comment type="caution">
    <text evidence="2">The sequence shown here is derived from an EMBL/GenBank/DDBJ whole genome shotgun (WGS) entry which is preliminary data.</text>
</comment>
<dbReference type="PANTHER" id="PTHR19143:SF327">
    <property type="entry name" value="FI21813P1-RELATED"/>
    <property type="match status" value="1"/>
</dbReference>
<organism evidence="2 3">
    <name type="scientific">Drosophila gunungcola</name>
    <name type="common">fruit fly</name>
    <dbReference type="NCBI Taxonomy" id="103775"/>
    <lineage>
        <taxon>Eukaryota</taxon>
        <taxon>Metazoa</taxon>
        <taxon>Ecdysozoa</taxon>
        <taxon>Arthropoda</taxon>
        <taxon>Hexapoda</taxon>
        <taxon>Insecta</taxon>
        <taxon>Pterygota</taxon>
        <taxon>Neoptera</taxon>
        <taxon>Endopterygota</taxon>
        <taxon>Diptera</taxon>
        <taxon>Brachycera</taxon>
        <taxon>Muscomorpha</taxon>
        <taxon>Ephydroidea</taxon>
        <taxon>Drosophilidae</taxon>
        <taxon>Drosophila</taxon>
        <taxon>Sophophora</taxon>
    </lineage>
</organism>
<dbReference type="InterPro" id="IPR050373">
    <property type="entry name" value="Fibrinogen_C-term_domain"/>
</dbReference>
<evidence type="ECO:0000313" key="3">
    <source>
        <dbReference type="Proteomes" id="UP001059596"/>
    </source>
</evidence>